<evidence type="ECO:0000313" key="3">
    <source>
        <dbReference type="Proteomes" id="UP000054477"/>
    </source>
</evidence>
<evidence type="ECO:0000313" key="2">
    <source>
        <dbReference type="EMBL" id="KIJ98305.1"/>
    </source>
</evidence>
<gene>
    <name evidence="2" type="ORF">K443DRAFT_9274</name>
</gene>
<proteinExistence type="predicted"/>
<dbReference type="HOGENOM" id="CLU_1151940_0_0_1"/>
<keyword evidence="3" id="KW-1185">Reference proteome</keyword>
<protein>
    <submittedName>
        <fullName evidence="2">Uncharacterized protein</fullName>
    </submittedName>
</protein>
<reference evidence="2 3" key="1">
    <citation type="submission" date="2014-04" db="EMBL/GenBank/DDBJ databases">
        <authorList>
            <consortium name="DOE Joint Genome Institute"/>
            <person name="Kuo A."/>
            <person name="Kohler A."/>
            <person name="Nagy L.G."/>
            <person name="Floudas D."/>
            <person name="Copeland A."/>
            <person name="Barry K.W."/>
            <person name="Cichocki N."/>
            <person name="Veneault-Fourrey C."/>
            <person name="LaButti K."/>
            <person name="Lindquist E.A."/>
            <person name="Lipzen A."/>
            <person name="Lundell T."/>
            <person name="Morin E."/>
            <person name="Murat C."/>
            <person name="Sun H."/>
            <person name="Tunlid A."/>
            <person name="Henrissat B."/>
            <person name="Grigoriev I.V."/>
            <person name="Hibbett D.S."/>
            <person name="Martin F."/>
            <person name="Nordberg H.P."/>
            <person name="Cantor M.N."/>
            <person name="Hua S.X."/>
        </authorList>
    </citation>
    <scope>NUCLEOTIDE SEQUENCE [LARGE SCALE GENOMIC DNA]</scope>
    <source>
        <strain evidence="2 3">LaAM-08-1</strain>
    </source>
</reference>
<feature type="region of interest" description="Disordered" evidence="1">
    <location>
        <begin position="1"/>
        <end position="62"/>
    </location>
</feature>
<organism evidence="2 3">
    <name type="scientific">Laccaria amethystina LaAM-08-1</name>
    <dbReference type="NCBI Taxonomy" id="1095629"/>
    <lineage>
        <taxon>Eukaryota</taxon>
        <taxon>Fungi</taxon>
        <taxon>Dikarya</taxon>
        <taxon>Basidiomycota</taxon>
        <taxon>Agaricomycotina</taxon>
        <taxon>Agaricomycetes</taxon>
        <taxon>Agaricomycetidae</taxon>
        <taxon>Agaricales</taxon>
        <taxon>Agaricineae</taxon>
        <taxon>Hydnangiaceae</taxon>
        <taxon>Laccaria</taxon>
    </lineage>
</organism>
<evidence type="ECO:0000256" key="1">
    <source>
        <dbReference type="SAM" id="MobiDB-lite"/>
    </source>
</evidence>
<dbReference type="AlphaFoldDB" id="A0A0C9WZK3"/>
<name>A0A0C9WZK3_9AGAR</name>
<accession>A0A0C9WZK3</accession>
<dbReference type="Proteomes" id="UP000054477">
    <property type="component" value="Unassembled WGS sequence"/>
</dbReference>
<sequence>MLLVDSVTPRVPTYPQQPQKRQIEWLCDSDSDDQQNDRREKPPRRRRMRFASESSNSKTVDRPSQAPFVIVFVHISAGGSSNRHRGVMSNGLGSVPVAAATRFTIHVAQQVHDAFTYQQRTHHTSQDLPLFRLWSTHRFAPCQAEMKVTNANNEYAPRLSEEPHPCFSALLSQSRTARKAQIRAPKRHIKRSQPLRTFFAVFAGGSIAQYIIMLRTDDLAPSRVQTPRRTSSLLTWPELPA</sequence>
<reference evidence="3" key="2">
    <citation type="submission" date="2015-01" db="EMBL/GenBank/DDBJ databases">
        <title>Evolutionary Origins and Diversification of the Mycorrhizal Mutualists.</title>
        <authorList>
            <consortium name="DOE Joint Genome Institute"/>
            <consortium name="Mycorrhizal Genomics Consortium"/>
            <person name="Kohler A."/>
            <person name="Kuo A."/>
            <person name="Nagy L.G."/>
            <person name="Floudas D."/>
            <person name="Copeland A."/>
            <person name="Barry K.W."/>
            <person name="Cichocki N."/>
            <person name="Veneault-Fourrey C."/>
            <person name="LaButti K."/>
            <person name="Lindquist E.A."/>
            <person name="Lipzen A."/>
            <person name="Lundell T."/>
            <person name="Morin E."/>
            <person name="Murat C."/>
            <person name="Riley R."/>
            <person name="Ohm R."/>
            <person name="Sun H."/>
            <person name="Tunlid A."/>
            <person name="Henrissat B."/>
            <person name="Grigoriev I.V."/>
            <person name="Hibbett D.S."/>
            <person name="Martin F."/>
        </authorList>
    </citation>
    <scope>NUCLEOTIDE SEQUENCE [LARGE SCALE GENOMIC DNA]</scope>
    <source>
        <strain evidence="3">LaAM-08-1</strain>
    </source>
</reference>
<dbReference type="EMBL" id="KN838672">
    <property type="protein sequence ID" value="KIJ98305.1"/>
    <property type="molecule type" value="Genomic_DNA"/>
</dbReference>